<keyword evidence="1" id="KW-0328">Glycosyltransferase</keyword>
<organism evidence="4 5">
    <name type="scientific">Brassicogethes aeneus</name>
    <name type="common">Rape pollen beetle</name>
    <name type="synonym">Meligethes aeneus</name>
    <dbReference type="NCBI Taxonomy" id="1431903"/>
    <lineage>
        <taxon>Eukaryota</taxon>
        <taxon>Metazoa</taxon>
        <taxon>Ecdysozoa</taxon>
        <taxon>Arthropoda</taxon>
        <taxon>Hexapoda</taxon>
        <taxon>Insecta</taxon>
        <taxon>Pterygota</taxon>
        <taxon>Neoptera</taxon>
        <taxon>Endopterygota</taxon>
        <taxon>Coleoptera</taxon>
        <taxon>Polyphaga</taxon>
        <taxon>Cucujiformia</taxon>
        <taxon>Nitidulidae</taxon>
        <taxon>Meligethinae</taxon>
        <taxon>Brassicogethes</taxon>
    </lineage>
</organism>
<keyword evidence="2" id="KW-0472">Membrane</keyword>
<keyword evidence="2" id="KW-0812">Transmembrane</keyword>
<evidence type="ECO:0000313" key="4">
    <source>
        <dbReference type="EMBL" id="CAH0547866.1"/>
    </source>
</evidence>
<keyword evidence="1" id="KW-0520">NAD</keyword>
<keyword evidence="1" id="KW-0808">Transferase</keyword>
<dbReference type="OrthoDB" id="6133115at2759"/>
<feature type="transmembrane region" description="Helical" evidence="2">
    <location>
        <begin position="5"/>
        <end position="22"/>
    </location>
</feature>
<dbReference type="GO" id="GO:0005634">
    <property type="term" value="C:nucleus"/>
    <property type="evidence" value="ECO:0007669"/>
    <property type="project" value="TreeGrafter"/>
</dbReference>
<dbReference type="Proteomes" id="UP001154078">
    <property type="component" value="Chromosome 1"/>
</dbReference>
<dbReference type="SUPFAM" id="SSF56399">
    <property type="entry name" value="ADP-ribosylation"/>
    <property type="match status" value="1"/>
</dbReference>
<gene>
    <name evidence="4" type="ORF">MELIAE_LOCUS1766</name>
</gene>
<dbReference type="Gene3D" id="3.90.228.10">
    <property type="match status" value="1"/>
</dbReference>
<keyword evidence="5" id="KW-1185">Reference proteome</keyword>
<dbReference type="GO" id="GO:0003950">
    <property type="term" value="F:NAD+ poly-ADP-ribosyltransferase activity"/>
    <property type="evidence" value="ECO:0007669"/>
    <property type="project" value="UniProtKB-UniRule"/>
</dbReference>
<dbReference type="InterPro" id="IPR012317">
    <property type="entry name" value="Poly(ADP-ribose)pol_cat_dom"/>
</dbReference>
<dbReference type="Pfam" id="PF00644">
    <property type="entry name" value="PARP"/>
    <property type="match status" value="1"/>
</dbReference>
<evidence type="ECO:0000259" key="3">
    <source>
        <dbReference type="PROSITE" id="PS51059"/>
    </source>
</evidence>
<feature type="domain" description="PARP catalytic" evidence="3">
    <location>
        <begin position="112"/>
        <end position="301"/>
    </location>
</feature>
<proteinExistence type="predicted"/>
<dbReference type="InterPro" id="IPR051712">
    <property type="entry name" value="ARTD-AVP"/>
</dbReference>
<dbReference type="EMBL" id="OV121132">
    <property type="protein sequence ID" value="CAH0547866.1"/>
    <property type="molecule type" value="Genomic_DNA"/>
</dbReference>
<sequence length="301" mass="34799">MIDILLSIIIVIIAAIIYYFNIPGDQPAKLTGGGPVFPTYRSDPKYQSNTCNVRPILQGLKKSGAPRFDLRNCVQECGIQKRYVNPDYIVKPNSLITELFSKTTERPVWSQEENLFTNRHVHEFTDLEESSKEFERIEELLNKSNRNCFEVTRIRRVLNKYLLLQYELKKRSLTNPMEKLLFHGTKQENIDVICANNFNWRLCGTSRGHIFGQGVSFAKHCTYASHYSDKTYSKVVILSKVLVSKSCVGEKNTVVPKEPCDTTTKSNGDVFVKYDDFTFYPKYVVYYEGEVERNYTKPSIY</sequence>
<keyword evidence="2" id="KW-1133">Transmembrane helix</keyword>
<reference evidence="4" key="1">
    <citation type="submission" date="2021-12" db="EMBL/GenBank/DDBJ databases">
        <authorList>
            <person name="King R."/>
        </authorList>
    </citation>
    <scope>NUCLEOTIDE SEQUENCE</scope>
</reference>
<evidence type="ECO:0000313" key="5">
    <source>
        <dbReference type="Proteomes" id="UP001154078"/>
    </source>
</evidence>
<dbReference type="GO" id="GO:1990404">
    <property type="term" value="F:NAD+-protein mono-ADP-ribosyltransferase activity"/>
    <property type="evidence" value="ECO:0007669"/>
    <property type="project" value="TreeGrafter"/>
</dbReference>
<dbReference type="PROSITE" id="PS51059">
    <property type="entry name" value="PARP_CATALYTIC"/>
    <property type="match status" value="1"/>
</dbReference>
<dbReference type="PANTHER" id="PTHR45740:SF2">
    <property type="entry name" value="POLY [ADP-RIBOSE] POLYMERASE"/>
    <property type="match status" value="1"/>
</dbReference>
<name>A0A9P0AV13_BRAAE</name>
<protein>
    <recommendedName>
        <fullName evidence="1">Poly [ADP-ribose] polymerase</fullName>
        <shortName evidence="1">PARP</shortName>
        <ecNumber evidence="1">2.4.2.-</ecNumber>
    </recommendedName>
</protein>
<dbReference type="PANTHER" id="PTHR45740">
    <property type="entry name" value="POLY [ADP-RIBOSE] POLYMERASE"/>
    <property type="match status" value="1"/>
</dbReference>
<evidence type="ECO:0000256" key="1">
    <source>
        <dbReference type="RuleBase" id="RU362114"/>
    </source>
</evidence>
<dbReference type="EC" id="2.4.2.-" evidence="1"/>
<dbReference type="AlphaFoldDB" id="A0A9P0AV13"/>
<accession>A0A9P0AV13</accession>
<evidence type="ECO:0000256" key="2">
    <source>
        <dbReference type="SAM" id="Phobius"/>
    </source>
</evidence>